<sequence length="380" mass="39545">MRLADSVIIPSDSHVHVGDVTVTQGSVSDYSGGKIGTFTLTETVVDPKYAGDNEARIARATFVSGSNALFGETLVIAKHRDRPQASWYMAVVGGIGNYRSATGNMTLMRMKRGWRLAFDLTLESTPLRQNVQVVGLASTDTASDRPGGLGATTATTGSVQGGGAFLASAVTVARGDTANSRTTDASITLPNGTVLLRGLLLDKRDGKPAAASYAILGGTGEYLGVRGDARIVPQSPTRTKIALTYTRLSDGKPESPTITATTKGPIEGRVIGAIVSAEVGTLNGKDDRHRTPTGKYDLIQTTFLPVGDISVMTVAGRYELSGGSLIVGGVGIVGEETQMVILGGTSEYAGSRGTATFTQIRRGVVRINLTLWRGGVGPVG</sequence>
<dbReference type="AlphaFoldDB" id="A0A6J7H1V0"/>
<name>A0A6J7H1V0_9ZZZZ</name>
<accession>A0A6J7H1V0</accession>
<reference evidence="1" key="1">
    <citation type="submission" date="2020-05" db="EMBL/GenBank/DDBJ databases">
        <authorList>
            <person name="Chiriac C."/>
            <person name="Salcher M."/>
            <person name="Ghai R."/>
            <person name="Kavagutti S V."/>
        </authorList>
    </citation>
    <scope>NUCLEOTIDE SEQUENCE</scope>
</reference>
<evidence type="ECO:0000313" key="1">
    <source>
        <dbReference type="EMBL" id="CAB4913028.1"/>
    </source>
</evidence>
<protein>
    <submittedName>
        <fullName evidence="1">Unannotated protein</fullName>
    </submittedName>
</protein>
<proteinExistence type="predicted"/>
<dbReference type="EMBL" id="CAFBMR010000031">
    <property type="protein sequence ID" value="CAB4913028.1"/>
    <property type="molecule type" value="Genomic_DNA"/>
</dbReference>
<organism evidence="1">
    <name type="scientific">freshwater metagenome</name>
    <dbReference type="NCBI Taxonomy" id="449393"/>
    <lineage>
        <taxon>unclassified sequences</taxon>
        <taxon>metagenomes</taxon>
        <taxon>ecological metagenomes</taxon>
    </lineage>
</organism>
<gene>
    <name evidence="1" type="ORF">UFOPK3610_00939</name>
</gene>